<feature type="transmembrane region" description="Helical" evidence="1">
    <location>
        <begin position="424"/>
        <end position="444"/>
    </location>
</feature>
<feature type="transmembrane region" description="Helical" evidence="1">
    <location>
        <begin position="176"/>
        <end position="196"/>
    </location>
</feature>
<dbReference type="AlphaFoldDB" id="A0A512HUJ4"/>
<feature type="transmembrane region" description="Helical" evidence="1">
    <location>
        <begin position="149"/>
        <end position="170"/>
    </location>
</feature>
<comment type="caution">
    <text evidence="2">The sequence shown here is derived from an EMBL/GenBank/DDBJ whole genome shotgun (WGS) entry which is preliminary data.</text>
</comment>
<dbReference type="EMBL" id="BJZQ01000005">
    <property type="protein sequence ID" value="GEO89126.1"/>
    <property type="molecule type" value="Genomic_DNA"/>
</dbReference>
<dbReference type="NCBIfam" id="NF038403">
    <property type="entry name" value="perm_prefix_1"/>
    <property type="match status" value="1"/>
</dbReference>
<accession>A0A512HUJ4</accession>
<feature type="transmembrane region" description="Helical" evidence="1">
    <location>
        <begin position="93"/>
        <end position="117"/>
    </location>
</feature>
<protein>
    <recommendedName>
        <fullName evidence="4">DUF4153 domain-containing protein</fullName>
    </recommendedName>
</protein>
<feature type="transmembrane region" description="Helical" evidence="1">
    <location>
        <begin position="350"/>
        <end position="371"/>
    </location>
</feature>
<evidence type="ECO:0000256" key="1">
    <source>
        <dbReference type="SAM" id="Phobius"/>
    </source>
</evidence>
<name>A0A512HUJ4_9ACTN</name>
<evidence type="ECO:0000313" key="3">
    <source>
        <dbReference type="Proteomes" id="UP000321769"/>
    </source>
</evidence>
<proteinExistence type="predicted"/>
<feature type="transmembrane region" description="Helical" evidence="1">
    <location>
        <begin position="383"/>
        <end position="404"/>
    </location>
</feature>
<keyword evidence="1" id="KW-0812">Transmembrane</keyword>
<feature type="transmembrane region" description="Helical" evidence="1">
    <location>
        <begin position="217"/>
        <end position="242"/>
    </location>
</feature>
<organism evidence="2 3">
    <name type="scientific">Aeromicrobium flavum</name>
    <dbReference type="NCBI Taxonomy" id="416568"/>
    <lineage>
        <taxon>Bacteria</taxon>
        <taxon>Bacillati</taxon>
        <taxon>Actinomycetota</taxon>
        <taxon>Actinomycetes</taxon>
        <taxon>Propionibacteriales</taxon>
        <taxon>Nocardioidaceae</taxon>
        <taxon>Aeromicrobium</taxon>
    </lineage>
</organism>
<keyword evidence="1" id="KW-0472">Membrane</keyword>
<dbReference type="Proteomes" id="UP000321769">
    <property type="component" value="Unassembled WGS sequence"/>
</dbReference>
<feature type="transmembrane region" description="Helical" evidence="1">
    <location>
        <begin position="248"/>
        <end position="271"/>
    </location>
</feature>
<evidence type="ECO:0008006" key="4">
    <source>
        <dbReference type="Google" id="ProtNLM"/>
    </source>
</evidence>
<gene>
    <name evidence="2" type="ORF">AFL01nite_14530</name>
</gene>
<dbReference type="RefSeq" id="WP_146826923.1">
    <property type="nucleotide sequence ID" value="NZ_BAAAYQ010000001.1"/>
</dbReference>
<evidence type="ECO:0000313" key="2">
    <source>
        <dbReference type="EMBL" id="GEO89126.1"/>
    </source>
</evidence>
<keyword evidence="1" id="KW-1133">Transmembrane helix</keyword>
<dbReference type="InterPro" id="IPR047928">
    <property type="entry name" value="Perm_prefix_1"/>
</dbReference>
<feature type="transmembrane region" description="Helical" evidence="1">
    <location>
        <begin position="316"/>
        <end position="335"/>
    </location>
</feature>
<dbReference type="OrthoDB" id="637094at2"/>
<feature type="transmembrane region" description="Helical" evidence="1">
    <location>
        <begin position="123"/>
        <end position="142"/>
    </location>
</feature>
<feature type="transmembrane region" description="Helical" evidence="1">
    <location>
        <begin position="283"/>
        <end position="304"/>
    </location>
</feature>
<reference evidence="2 3" key="1">
    <citation type="submission" date="2019-07" db="EMBL/GenBank/DDBJ databases">
        <title>Whole genome shotgun sequence of Aeromicrobium flavum NBRC 107625.</title>
        <authorList>
            <person name="Hosoyama A."/>
            <person name="Uohara A."/>
            <person name="Ohji S."/>
            <person name="Ichikawa N."/>
        </authorList>
    </citation>
    <scope>NUCLEOTIDE SEQUENCE [LARGE SCALE GENOMIC DNA]</scope>
    <source>
        <strain evidence="2 3">NBRC 107625</strain>
    </source>
</reference>
<sequence>MSTGIEAQIAQWRAFLTERPAVSPADADELEAHLRDHLDALTAAGLSPDEAFLVAARRVGAIDDVAKEFAREHSERLWKQLVLGQHDGQPNGFGTALACAVLAALTIVSPALFGFGMTGNEPFYTVNAVPVVLAFVTGLLAIRRSASPRLIAALAVPFVVTVAALNAYPFEDGGSTQALSVLHGLVLLWLVVGIAYSNGHWRSTRHRMDFVRFTGEWVVYMALIALGGGVLVGLTLGAFAAVGVDAELAVANVVLPGGAAGAAVIATWLVEAKQGVIENITPVLARLFLPLFTVFLTVLVATGVVQRDVVGSPRGLLILFDLVLLVVIALVLYTLSSRDRLAPPGWTDRLMVVLVAAAIIVDTFVLAAMLGRIGEFGMSANKAASLGLNVVLWVNLCGTVALLVRFLRGRSRHDAVERWQTSFLPVYFAWAAVVAFAFPVLFSFA</sequence>
<keyword evidence="3" id="KW-1185">Reference proteome</keyword>